<reference evidence="4 5" key="1">
    <citation type="journal article" date="2019" name="Nat. Microbiol.">
        <title>Mediterranean grassland soil C-N compound turnover is dependent on rainfall and depth, and is mediated by genomically divergent microorganisms.</title>
        <authorList>
            <person name="Diamond S."/>
            <person name="Andeer P.F."/>
            <person name="Li Z."/>
            <person name="Crits-Christoph A."/>
            <person name="Burstein D."/>
            <person name="Anantharaman K."/>
            <person name="Lane K.R."/>
            <person name="Thomas B.C."/>
            <person name="Pan C."/>
            <person name="Northen T.R."/>
            <person name="Banfield J.F."/>
        </authorList>
    </citation>
    <scope>NUCLEOTIDE SEQUENCE [LARGE SCALE GENOMIC DNA]</scope>
    <source>
        <strain evidence="4">WS_2</strain>
    </source>
</reference>
<dbReference type="InterPro" id="IPR055170">
    <property type="entry name" value="GFO_IDH_MocA-like_dom"/>
</dbReference>
<dbReference type="GO" id="GO:0016491">
    <property type="term" value="F:oxidoreductase activity"/>
    <property type="evidence" value="ECO:0007669"/>
    <property type="project" value="UniProtKB-KW"/>
</dbReference>
<dbReference type="Pfam" id="PF22725">
    <property type="entry name" value="GFO_IDH_MocA_C3"/>
    <property type="match status" value="1"/>
</dbReference>
<evidence type="ECO:0000313" key="4">
    <source>
        <dbReference type="EMBL" id="TMQ53128.1"/>
    </source>
</evidence>
<dbReference type="Proteomes" id="UP000317716">
    <property type="component" value="Unassembled WGS sequence"/>
</dbReference>
<evidence type="ECO:0000259" key="2">
    <source>
        <dbReference type="Pfam" id="PF01408"/>
    </source>
</evidence>
<dbReference type="InterPro" id="IPR050463">
    <property type="entry name" value="Gfo/Idh/MocA_oxidrdct_glycsds"/>
</dbReference>
<keyword evidence="1" id="KW-0560">Oxidoreductase</keyword>
<dbReference type="PANTHER" id="PTHR43818:SF11">
    <property type="entry name" value="BCDNA.GH03377"/>
    <property type="match status" value="1"/>
</dbReference>
<evidence type="ECO:0000256" key="1">
    <source>
        <dbReference type="ARBA" id="ARBA00023002"/>
    </source>
</evidence>
<dbReference type="InterPro" id="IPR000683">
    <property type="entry name" value="Gfo/Idh/MocA-like_OxRdtase_N"/>
</dbReference>
<dbReference type="Pfam" id="PF01408">
    <property type="entry name" value="GFO_IDH_MocA"/>
    <property type="match status" value="1"/>
</dbReference>
<feature type="domain" description="GFO/IDH/MocA-like oxidoreductase" evidence="3">
    <location>
        <begin position="119"/>
        <end position="248"/>
    </location>
</feature>
<sequence>MDSFRVVLLGAGFARTVQAVAFARHPGFRIVALAGASAEKTARAARELGIPRASTDWRRLLDEESPDLASVATPVDLHHPMAMAALEAGAHVLCEKPTALHRFQAAEIRDRALARERVALVREGAIGTPRRGEILGRYAIWHRPESRGMTWLSERRRGGGILGALGSHHTDCLRLFFGEPRSVLATVRVLQPRRGPTPELPQAGMATADDACTLHYDFADGATGLVDLNATTPYRWERFEIQGSDAALRWDETGYRLWRIAPGREPEEIATPEALRLAPRAGEPALVAPFEVMVERMYRALKGERPMEPSFDEAVAVQSALDAARASSDSGARVAVEIPARATAAVRPG</sequence>
<dbReference type="SUPFAM" id="SSF55347">
    <property type="entry name" value="Glyceraldehyde-3-phosphate dehydrogenase-like, C-terminal domain"/>
    <property type="match status" value="1"/>
</dbReference>
<evidence type="ECO:0000259" key="3">
    <source>
        <dbReference type="Pfam" id="PF22725"/>
    </source>
</evidence>
<protein>
    <submittedName>
        <fullName evidence="4">Gfo/Idh/MocA family oxidoreductase</fullName>
    </submittedName>
</protein>
<accession>A0A538SP24</accession>
<dbReference type="Gene3D" id="3.30.360.10">
    <property type="entry name" value="Dihydrodipicolinate Reductase, domain 2"/>
    <property type="match status" value="1"/>
</dbReference>
<evidence type="ECO:0000313" key="5">
    <source>
        <dbReference type="Proteomes" id="UP000317716"/>
    </source>
</evidence>
<dbReference type="GO" id="GO:0000166">
    <property type="term" value="F:nucleotide binding"/>
    <property type="evidence" value="ECO:0007669"/>
    <property type="project" value="InterPro"/>
</dbReference>
<dbReference type="PANTHER" id="PTHR43818">
    <property type="entry name" value="BCDNA.GH03377"/>
    <property type="match status" value="1"/>
</dbReference>
<proteinExistence type="predicted"/>
<gene>
    <name evidence="4" type="ORF">E6K72_08645</name>
</gene>
<feature type="domain" description="Gfo/Idh/MocA-like oxidoreductase N-terminal" evidence="2">
    <location>
        <begin position="4"/>
        <end position="118"/>
    </location>
</feature>
<dbReference type="EMBL" id="VBOS01000304">
    <property type="protein sequence ID" value="TMQ53128.1"/>
    <property type="molecule type" value="Genomic_DNA"/>
</dbReference>
<dbReference type="Gene3D" id="3.40.50.720">
    <property type="entry name" value="NAD(P)-binding Rossmann-like Domain"/>
    <property type="match status" value="1"/>
</dbReference>
<organism evidence="4 5">
    <name type="scientific">Eiseniibacteriota bacterium</name>
    <dbReference type="NCBI Taxonomy" id="2212470"/>
    <lineage>
        <taxon>Bacteria</taxon>
        <taxon>Candidatus Eiseniibacteriota</taxon>
    </lineage>
</organism>
<dbReference type="SUPFAM" id="SSF51735">
    <property type="entry name" value="NAD(P)-binding Rossmann-fold domains"/>
    <property type="match status" value="1"/>
</dbReference>
<dbReference type="AlphaFoldDB" id="A0A538SP24"/>
<comment type="caution">
    <text evidence="4">The sequence shown here is derived from an EMBL/GenBank/DDBJ whole genome shotgun (WGS) entry which is preliminary data.</text>
</comment>
<dbReference type="InterPro" id="IPR036291">
    <property type="entry name" value="NAD(P)-bd_dom_sf"/>
</dbReference>
<name>A0A538SP24_UNCEI</name>